<evidence type="ECO:0000313" key="4">
    <source>
        <dbReference type="EMBL" id="VVD80476.1"/>
    </source>
</evidence>
<dbReference type="PANTHER" id="PTHR30204:SF97">
    <property type="entry name" value="MERR FAMILY REGULATORY PROTEIN"/>
    <property type="match status" value="1"/>
</dbReference>
<dbReference type="SMART" id="SM00422">
    <property type="entry name" value="HTH_MERR"/>
    <property type="match status" value="1"/>
</dbReference>
<organism evidence="4 5">
    <name type="scientific">Pandoraea capi</name>
    <dbReference type="NCBI Taxonomy" id="2508286"/>
    <lineage>
        <taxon>Bacteria</taxon>
        <taxon>Pseudomonadati</taxon>
        <taxon>Pseudomonadota</taxon>
        <taxon>Betaproteobacteria</taxon>
        <taxon>Burkholderiales</taxon>
        <taxon>Burkholderiaceae</taxon>
        <taxon>Pandoraea</taxon>
    </lineage>
</organism>
<feature type="region of interest" description="Disordered" evidence="2">
    <location>
        <begin position="130"/>
        <end position="169"/>
    </location>
</feature>
<evidence type="ECO:0000259" key="3">
    <source>
        <dbReference type="PROSITE" id="PS50937"/>
    </source>
</evidence>
<dbReference type="RefSeq" id="WP_150720312.1">
    <property type="nucleotide sequence ID" value="NZ_CABPRV010000002.1"/>
</dbReference>
<accession>A0ABY6VRP9</accession>
<gene>
    <name evidence="4" type="ORF">PCA20602_01089</name>
</gene>
<keyword evidence="1" id="KW-0238">DNA-binding</keyword>
<dbReference type="EMBL" id="CABPRV010000002">
    <property type="protein sequence ID" value="VVD80476.1"/>
    <property type="molecule type" value="Genomic_DNA"/>
</dbReference>
<dbReference type="CDD" id="cd04781">
    <property type="entry name" value="HTH_MerR-like_sg6"/>
    <property type="match status" value="1"/>
</dbReference>
<proteinExistence type="predicted"/>
<dbReference type="InterPro" id="IPR047057">
    <property type="entry name" value="MerR_fam"/>
</dbReference>
<dbReference type="Proteomes" id="UP000366065">
    <property type="component" value="Unassembled WGS sequence"/>
</dbReference>
<evidence type="ECO:0000256" key="1">
    <source>
        <dbReference type="ARBA" id="ARBA00023125"/>
    </source>
</evidence>
<dbReference type="SUPFAM" id="SSF46955">
    <property type="entry name" value="Putative DNA-binding domain"/>
    <property type="match status" value="1"/>
</dbReference>
<reference evidence="4 5" key="1">
    <citation type="submission" date="2019-08" db="EMBL/GenBank/DDBJ databases">
        <authorList>
            <person name="Peeters C."/>
        </authorList>
    </citation>
    <scope>NUCLEOTIDE SEQUENCE [LARGE SCALE GENOMIC DNA]</scope>
    <source>
        <strain evidence="4 5">LMG 20602</strain>
    </source>
</reference>
<name>A0ABY6VRP9_9BURK</name>
<comment type="caution">
    <text evidence="4">The sequence shown here is derived from an EMBL/GenBank/DDBJ whole genome shotgun (WGS) entry which is preliminary data.</text>
</comment>
<dbReference type="PROSITE" id="PS50937">
    <property type="entry name" value="HTH_MERR_2"/>
    <property type="match status" value="1"/>
</dbReference>
<dbReference type="Gene3D" id="1.10.1660.10">
    <property type="match status" value="1"/>
</dbReference>
<keyword evidence="5" id="KW-1185">Reference proteome</keyword>
<feature type="domain" description="HTH merR-type" evidence="3">
    <location>
        <begin position="2"/>
        <end position="70"/>
    </location>
</feature>
<evidence type="ECO:0000313" key="5">
    <source>
        <dbReference type="Proteomes" id="UP000366065"/>
    </source>
</evidence>
<protein>
    <submittedName>
        <fullName evidence="4">MerR family transcriptional regulator</fullName>
    </submittedName>
</protein>
<dbReference type="PANTHER" id="PTHR30204">
    <property type="entry name" value="REDOX-CYCLING DRUG-SENSING TRANSCRIPTIONAL ACTIVATOR SOXR"/>
    <property type="match status" value="1"/>
</dbReference>
<dbReference type="InterPro" id="IPR009061">
    <property type="entry name" value="DNA-bd_dom_put_sf"/>
</dbReference>
<dbReference type="PRINTS" id="PR00040">
    <property type="entry name" value="HTHMERR"/>
</dbReference>
<evidence type="ECO:0000256" key="2">
    <source>
        <dbReference type="SAM" id="MobiDB-lite"/>
    </source>
</evidence>
<dbReference type="Pfam" id="PF13411">
    <property type="entry name" value="MerR_1"/>
    <property type="match status" value="1"/>
</dbReference>
<sequence length="169" mass="18230">MALDIGEVVSRAGVPASTLRYYEEKGLIAATGRRGLRRQYDDSVLQTLSLIALGRTAGFSLEDIAGMLLPQGKANIDRARLAARADDIDRTIRQLGALRDGLRHAAVCPAPEHLACPQFQRLLRLAGATSTKRARRATDADAIVMPSARKTPPGQGKVAKPPSPRRQAR</sequence>
<dbReference type="InterPro" id="IPR000551">
    <property type="entry name" value="MerR-type_HTH_dom"/>
</dbReference>